<dbReference type="PROSITE" id="PS50112">
    <property type="entry name" value="PAS"/>
    <property type="match status" value="1"/>
</dbReference>
<protein>
    <recommendedName>
        <fullName evidence="3">Aryl hydrocarbon receptor</fullName>
    </recommendedName>
</protein>
<dbReference type="InterPro" id="IPR001610">
    <property type="entry name" value="PAC"/>
</dbReference>
<reference evidence="17" key="1">
    <citation type="submission" date="2021-01" db="EMBL/GenBank/DDBJ databases">
        <authorList>
            <person name="Zahm M."/>
            <person name="Roques C."/>
            <person name="Cabau C."/>
            <person name="Klopp C."/>
            <person name="Donnadieu C."/>
            <person name="Jouanno E."/>
            <person name="Lampietro C."/>
            <person name="Louis A."/>
            <person name="Herpin A."/>
            <person name="Echchiki A."/>
            <person name="Berthelot C."/>
            <person name="Parey E."/>
            <person name="Roest-Crollius H."/>
            <person name="Braasch I."/>
            <person name="Postlethwait J."/>
            <person name="Bobe J."/>
            <person name="Montfort J."/>
            <person name="Bouchez O."/>
            <person name="Begum T."/>
            <person name="Mejri S."/>
            <person name="Adams A."/>
            <person name="Chen W.-J."/>
            <person name="Guiguen Y."/>
        </authorList>
    </citation>
    <scope>NUCLEOTIDE SEQUENCE</scope>
    <source>
        <strain evidence="17">YG-15Mar2019-1</strain>
        <tissue evidence="17">Brain</tissue>
    </source>
</reference>
<dbReference type="GO" id="GO:0004879">
    <property type="term" value="F:nuclear receptor activity"/>
    <property type="evidence" value="ECO:0007669"/>
    <property type="project" value="UniProtKB-ARBA"/>
</dbReference>
<keyword evidence="6" id="KW-0677">Repeat</keyword>
<dbReference type="InterPro" id="IPR039091">
    <property type="entry name" value="AHR/AHRR"/>
</dbReference>
<keyword evidence="11" id="KW-0010">Activator</keyword>
<dbReference type="GO" id="GO:0003677">
    <property type="term" value="F:DNA binding"/>
    <property type="evidence" value="ECO:0007669"/>
    <property type="project" value="UniProtKB-KW"/>
</dbReference>
<keyword evidence="5" id="KW-0678">Repressor</keyword>
<dbReference type="FunFam" id="3.30.450.20:FF:000019">
    <property type="entry name" value="Aryl hydrocarbon receptor 1"/>
    <property type="match status" value="1"/>
</dbReference>
<keyword evidence="18" id="KW-1185">Reference proteome</keyword>
<dbReference type="SMART" id="SM00091">
    <property type="entry name" value="PAS"/>
    <property type="match status" value="2"/>
</dbReference>
<dbReference type="CDD" id="cd00130">
    <property type="entry name" value="PAS"/>
    <property type="match status" value="2"/>
</dbReference>
<dbReference type="InterPro" id="IPR000014">
    <property type="entry name" value="PAS"/>
</dbReference>
<dbReference type="OrthoDB" id="6099906at2759"/>
<evidence type="ECO:0000256" key="10">
    <source>
        <dbReference type="ARBA" id="ARBA00023125"/>
    </source>
</evidence>
<evidence type="ECO:0000256" key="13">
    <source>
        <dbReference type="ARBA" id="ARBA00023242"/>
    </source>
</evidence>
<dbReference type="PROSITE" id="PS50888">
    <property type="entry name" value="BHLH"/>
    <property type="match status" value="1"/>
</dbReference>
<dbReference type="GO" id="GO:0046983">
    <property type="term" value="F:protein dimerization activity"/>
    <property type="evidence" value="ECO:0007669"/>
    <property type="project" value="InterPro"/>
</dbReference>
<feature type="region of interest" description="Disordered" evidence="14">
    <location>
        <begin position="608"/>
        <end position="650"/>
    </location>
</feature>
<dbReference type="Pfam" id="PF08447">
    <property type="entry name" value="PAS_3"/>
    <property type="match status" value="1"/>
</dbReference>
<name>A0A9D3T789_MEGAT</name>
<dbReference type="SMART" id="SM00353">
    <property type="entry name" value="HLH"/>
    <property type="match status" value="1"/>
</dbReference>
<evidence type="ECO:0000256" key="2">
    <source>
        <dbReference type="ARBA" id="ARBA00004496"/>
    </source>
</evidence>
<dbReference type="GO" id="GO:0005634">
    <property type="term" value="C:nucleus"/>
    <property type="evidence" value="ECO:0007669"/>
    <property type="project" value="UniProtKB-SubCell"/>
</dbReference>
<dbReference type="PANTHER" id="PTHR10649">
    <property type="entry name" value="ARYL HYDROCARBON RECEPTOR"/>
    <property type="match status" value="1"/>
</dbReference>
<dbReference type="AlphaFoldDB" id="A0A9D3T789"/>
<dbReference type="PANTHER" id="PTHR10649:SF9">
    <property type="entry name" value="ARYL HYDROCARBON RECEPTOR"/>
    <property type="match status" value="1"/>
</dbReference>
<evidence type="ECO:0000256" key="11">
    <source>
        <dbReference type="ARBA" id="ARBA00023159"/>
    </source>
</evidence>
<keyword evidence="7" id="KW-0013">ADP-ribosylation</keyword>
<evidence type="ECO:0000313" key="18">
    <source>
        <dbReference type="Proteomes" id="UP001046870"/>
    </source>
</evidence>
<keyword evidence="8" id="KW-0805">Transcription regulation</keyword>
<dbReference type="GO" id="GO:0048511">
    <property type="term" value="P:rhythmic process"/>
    <property type="evidence" value="ECO:0007669"/>
    <property type="project" value="UniProtKB-KW"/>
</dbReference>
<evidence type="ECO:0000256" key="8">
    <source>
        <dbReference type="ARBA" id="ARBA00023015"/>
    </source>
</evidence>
<dbReference type="Pfam" id="PF00010">
    <property type="entry name" value="HLH"/>
    <property type="match status" value="1"/>
</dbReference>
<feature type="region of interest" description="Disordered" evidence="14">
    <location>
        <begin position="418"/>
        <end position="438"/>
    </location>
</feature>
<dbReference type="SUPFAM" id="SSF55785">
    <property type="entry name" value="PYP-like sensor domain (PAS domain)"/>
    <property type="match status" value="2"/>
</dbReference>
<dbReference type="SMART" id="SM00086">
    <property type="entry name" value="PAC"/>
    <property type="match status" value="1"/>
</dbReference>
<dbReference type="Gene3D" id="3.30.450.20">
    <property type="entry name" value="PAS domain"/>
    <property type="match status" value="2"/>
</dbReference>
<sequence length="990" mass="111591">MNTNPTYASRKRRKPIQKSAKPHPEGAKSNPSKRHRDRLNGELERLANLLPFPQDVISKLDKLTVLRLSVSYLRAKSFFNVTLKSNNCSRPDNNGLKQTGEDILEGELLLQVLNGFVLVVTADGIVFYASSTIQDYLGFHQSDVIHQSVYDLIHTEDRPEFQRQLHWALNPTLSSETEKESPDSKDATLPLTYYKPEQLPPENSTFLERNFVCRLRCLLDNSSGFLAMNFQGRLKFLHGQNQKTKDGLPIPPQLALFALASPLQPPSILEIRTKNFMFKTKHKLDFTPTACDAKGQIVLGYTEAELCYRGTGYQFIHAADMLYCAENHIRMIKTGESGLTVFRLLTKQKGWVWVQANARLVYKNGKPECIIASQRVLTDEEGEDNLKKRNLKLPFNFTTGEAVLYDTSFPKSLDDLTTGNALSTEGDPVQGNGTRSLDPDSLLGARLRQDESVYVCVPAQNLLSSQHDVLTDAEDDLGQILSSDWQDDILSLSENDIFRPEPNNSSMEDKNGDLLSFMKSLGICREDLELIQKDEEILKVSFDEQGDIMDVTDEILTYVQESLRKTSDCVFPNGNLRKASGQSPSCVQQPQQPHAIPQLHQGQPLLLPQQQQPHPKQPNPQQHIHTQQPVPQQHPCPQQHAHAQQHLHTQQLIPQQHPYPQQPVPQQHLHEQQLIQQQHLYPQQHPQTQQHPYPQHHPQTQQPIPQQHPCSQSSLQQLLLLPQQEEQPLLPWKQQQHLQQQRYPSQVLAEPQPSHAQQQSLLKQQQGHAQSQMSLPQQQQQLCHRLKHMQVNGTCPSLTPPVSAVAANDHPLPSLFRMDQSHPQYGQPFLEGSSFELPYRGQLNTLSIACAQDFSPYTLAEELPANEMGDFTPQDLEELLEGLQSGVPGEQEGTGVTVCHPGALPMCQRLSESQMSVQGHSQQLNPMLFTPSTVRQQPFLVQFQNGSSGDMSQTLPESSGGVECPQSVHPLLQHPTESTVYQDLTSRGFM</sequence>
<keyword evidence="13" id="KW-0539">Nucleus</keyword>
<evidence type="ECO:0000259" key="15">
    <source>
        <dbReference type="PROSITE" id="PS50112"/>
    </source>
</evidence>
<keyword evidence="10" id="KW-0238">DNA-binding</keyword>
<dbReference type="CDD" id="cd11436">
    <property type="entry name" value="bHLH-PAS_AhR"/>
    <property type="match status" value="1"/>
</dbReference>
<feature type="region of interest" description="Disordered" evidence="14">
    <location>
        <begin position="683"/>
        <end position="712"/>
    </location>
</feature>
<evidence type="ECO:0000256" key="12">
    <source>
        <dbReference type="ARBA" id="ARBA00023163"/>
    </source>
</evidence>
<organism evidence="17 18">
    <name type="scientific">Megalops atlanticus</name>
    <name type="common">Tarpon</name>
    <name type="synonym">Clupea gigantea</name>
    <dbReference type="NCBI Taxonomy" id="7932"/>
    <lineage>
        <taxon>Eukaryota</taxon>
        <taxon>Metazoa</taxon>
        <taxon>Chordata</taxon>
        <taxon>Craniata</taxon>
        <taxon>Vertebrata</taxon>
        <taxon>Euteleostomi</taxon>
        <taxon>Actinopterygii</taxon>
        <taxon>Neopterygii</taxon>
        <taxon>Teleostei</taxon>
        <taxon>Elopiformes</taxon>
        <taxon>Megalopidae</taxon>
        <taxon>Megalops</taxon>
    </lineage>
</organism>
<evidence type="ECO:0000313" key="17">
    <source>
        <dbReference type="EMBL" id="KAG7469699.1"/>
    </source>
</evidence>
<keyword evidence="12" id="KW-0804">Transcription</keyword>
<dbReference type="InterPro" id="IPR035965">
    <property type="entry name" value="PAS-like_dom_sf"/>
</dbReference>
<dbReference type="EMBL" id="JAFDVH010000010">
    <property type="protein sequence ID" value="KAG7469699.1"/>
    <property type="molecule type" value="Genomic_DNA"/>
</dbReference>
<feature type="compositionally biased region" description="Low complexity" evidence="14">
    <location>
        <begin position="580"/>
        <end position="593"/>
    </location>
</feature>
<feature type="region of interest" description="Disordered" evidence="14">
    <location>
        <begin position="1"/>
        <end position="35"/>
    </location>
</feature>
<dbReference type="GO" id="GO:0005737">
    <property type="term" value="C:cytoplasm"/>
    <property type="evidence" value="ECO:0007669"/>
    <property type="project" value="UniProtKB-SubCell"/>
</dbReference>
<evidence type="ECO:0000256" key="3">
    <source>
        <dbReference type="ARBA" id="ARBA00015909"/>
    </source>
</evidence>
<feature type="compositionally biased region" description="Low complexity" evidence="14">
    <location>
        <begin position="731"/>
        <end position="746"/>
    </location>
</feature>
<feature type="region of interest" description="Disordered" evidence="14">
    <location>
        <begin position="945"/>
        <end position="964"/>
    </location>
</feature>
<evidence type="ECO:0000256" key="4">
    <source>
        <dbReference type="ARBA" id="ARBA00022490"/>
    </source>
</evidence>
<evidence type="ECO:0000256" key="9">
    <source>
        <dbReference type="ARBA" id="ARBA00023108"/>
    </source>
</evidence>
<evidence type="ECO:0000259" key="16">
    <source>
        <dbReference type="PROSITE" id="PS50888"/>
    </source>
</evidence>
<keyword evidence="9" id="KW-0090">Biological rhythms</keyword>
<evidence type="ECO:0000256" key="1">
    <source>
        <dbReference type="ARBA" id="ARBA00004123"/>
    </source>
</evidence>
<dbReference type="InterPro" id="IPR011598">
    <property type="entry name" value="bHLH_dom"/>
</dbReference>
<feature type="domain" description="BHLH" evidence="16">
    <location>
        <begin position="23"/>
        <end position="76"/>
    </location>
</feature>
<dbReference type="InterPro" id="IPR036638">
    <property type="entry name" value="HLH_DNA-bd_sf"/>
</dbReference>
<evidence type="ECO:0000256" key="6">
    <source>
        <dbReference type="ARBA" id="ARBA00022737"/>
    </source>
</evidence>
<dbReference type="FunFam" id="3.30.450.20:FF:000035">
    <property type="entry name" value="Aryl hydrocarbon receptor"/>
    <property type="match status" value="1"/>
</dbReference>
<proteinExistence type="predicted"/>
<dbReference type="Proteomes" id="UP001046870">
    <property type="component" value="Chromosome 10"/>
</dbReference>
<keyword evidence="4" id="KW-0963">Cytoplasm</keyword>
<comment type="subcellular location">
    <subcellularLocation>
        <location evidence="2">Cytoplasm</location>
    </subcellularLocation>
    <subcellularLocation>
        <location evidence="1">Nucleus</location>
    </subcellularLocation>
</comment>
<comment type="caution">
    <text evidence="17">The sequence shown here is derived from an EMBL/GenBank/DDBJ whole genome shotgun (WGS) entry which is preliminary data.</text>
</comment>
<dbReference type="FunFam" id="4.10.280.10:FF:000024">
    <property type="entry name" value="Aryl hydrocarbon receptor 2"/>
    <property type="match status" value="1"/>
</dbReference>
<dbReference type="SUPFAM" id="SSF47459">
    <property type="entry name" value="HLH, helix-loop-helix DNA-binding domain"/>
    <property type="match status" value="1"/>
</dbReference>
<dbReference type="InterPro" id="IPR033348">
    <property type="entry name" value="AHR_bHLH"/>
</dbReference>
<evidence type="ECO:0000256" key="7">
    <source>
        <dbReference type="ARBA" id="ARBA00022765"/>
    </source>
</evidence>
<evidence type="ECO:0000256" key="5">
    <source>
        <dbReference type="ARBA" id="ARBA00022491"/>
    </source>
</evidence>
<evidence type="ECO:0000256" key="14">
    <source>
        <dbReference type="SAM" id="MobiDB-lite"/>
    </source>
</evidence>
<dbReference type="GO" id="GO:1904613">
    <property type="term" value="P:cellular response to 2,3,7,8-tetrachlorodibenzodioxine"/>
    <property type="evidence" value="ECO:0007669"/>
    <property type="project" value="UniProtKB-ARBA"/>
</dbReference>
<dbReference type="GO" id="GO:0006805">
    <property type="term" value="P:xenobiotic metabolic process"/>
    <property type="evidence" value="ECO:0007669"/>
    <property type="project" value="InterPro"/>
</dbReference>
<feature type="region of interest" description="Disordered" evidence="14">
    <location>
        <begin position="731"/>
        <end position="781"/>
    </location>
</feature>
<dbReference type="Pfam" id="PF00989">
    <property type="entry name" value="PAS"/>
    <property type="match status" value="1"/>
</dbReference>
<dbReference type="InterPro" id="IPR013767">
    <property type="entry name" value="PAS_fold"/>
</dbReference>
<feature type="region of interest" description="Disordered" evidence="14">
    <location>
        <begin position="574"/>
        <end position="593"/>
    </location>
</feature>
<feature type="compositionally biased region" description="Polar residues" evidence="14">
    <location>
        <begin position="945"/>
        <end position="957"/>
    </location>
</feature>
<feature type="compositionally biased region" description="Low complexity" evidence="14">
    <location>
        <begin position="754"/>
        <end position="781"/>
    </location>
</feature>
<dbReference type="InterPro" id="IPR013655">
    <property type="entry name" value="PAS_fold_3"/>
</dbReference>
<gene>
    <name evidence="17" type="ORF">MATL_G00131660</name>
</gene>
<dbReference type="Gene3D" id="4.10.280.10">
    <property type="entry name" value="Helix-loop-helix DNA-binding domain"/>
    <property type="match status" value="1"/>
</dbReference>
<accession>A0A9D3T789</accession>
<feature type="domain" description="PAS" evidence="15">
    <location>
        <begin position="109"/>
        <end position="172"/>
    </location>
</feature>